<dbReference type="RefSeq" id="WP_428844167.1">
    <property type="nucleotide sequence ID" value="NZ_FUHW01000046.1"/>
</dbReference>
<sequence>MWTWVPYEEDPTQGKDRPVLLVGRDGELLLALMLTSRDHDNPHHRDADYVDIGTGAWDRQGRPSEVKIDRVIRVDPQAIRREGAVLGRQAFERVSRALREA</sequence>
<organism evidence="1 2">
    <name type="scientific">Arthrobacter rhombi</name>
    <dbReference type="NCBI Taxonomy" id="71253"/>
    <lineage>
        <taxon>Bacteria</taxon>
        <taxon>Bacillati</taxon>
        <taxon>Actinomycetota</taxon>
        <taxon>Actinomycetes</taxon>
        <taxon>Micrococcales</taxon>
        <taxon>Micrococcaceae</taxon>
        <taxon>Arthrobacter</taxon>
    </lineage>
</organism>
<dbReference type="Proteomes" id="UP000195913">
    <property type="component" value="Unassembled WGS sequence"/>
</dbReference>
<protein>
    <submittedName>
        <fullName evidence="1">RNA 3'-terminal phosphate cyclase</fullName>
        <ecNumber evidence="1">6.5.1.4</ecNumber>
    </submittedName>
</protein>
<dbReference type="AlphaFoldDB" id="A0A1R4GVB7"/>
<dbReference type="Pfam" id="PF02452">
    <property type="entry name" value="PemK_toxin"/>
    <property type="match status" value="1"/>
</dbReference>
<dbReference type="EMBL" id="FUHW01000046">
    <property type="protein sequence ID" value="SJM71993.1"/>
    <property type="molecule type" value="Genomic_DNA"/>
</dbReference>
<gene>
    <name evidence="1" type="ORF">FM101_14145</name>
</gene>
<dbReference type="GO" id="GO:0003963">
    <property type="term" value="F:RNA-3'-phosphate cyclase activity"/>
    <property type="evidence" value="ECO:0007669"/>
    <property type="project" value="UniProtKB-EC"/>
</dbReference>
<reference evidence="1 2" key="1">
    <citation type="submission" date="2017-02" db="EMBL/GenBank/DDBJ databases">
        <authorList>
            <person name="Peterson S.W."/>
        </authorList>
    </citation>
    <scope>NUCLEOTIDE SEQUENCE [LARGE SCALE GENOMIC DNA]</scope>
    <source>
        <strain evidence="1 2">B Ar 00.02</strain>
    </source>
</reference>
<dbReference type="GO" id="GO:0003677">
    <property type="term" value="F:DNA binding"/>
    <property type="evidence" value="ECO:0007669"/>
    <property type="project" value="InterPro"/>
</dbReference>
<proteinExistence type="predicted"/>
<keyword evidence="1" id="KW-0436">Ligase</keyword>
<accession>A0A1R4GVB7</accession>
<evidence type="ECO:0000313" key="1">
    <source>
        <dbReference type="EMBL" id="SJM71993.1"/>
    </source>
</evidence>
<dbReference type="SUPFAM" id="SSF50118">
    <property type="entry name" value="Cell growth inhibitor/plasmid maintenance toxic component"/>
    <property type="match status" value="1"/>
</dbReference>
<dbReference type="EC" id="6.5.1.4" evidence="1"/>
<dbReference type="InterPro" id="IPR003477">
    <property type="entry name" value="PemK-like"/>
</dbReference>
<evidence type="ECO:0000313" key="2">
    <source>
        <dbReference type="Proteomes" id="UP000195913"/>
    </source>
</evidence>
<keyword evidence="2" id="KW-1185">Reference proteome</keyword>
<name>A0A1R4GVB7_9MICC</name>